<reference evidence="2" key="1">
    <citation type="submission" date="2016-01" db="EMBL/GenBank/DDBJ databases">
        <authorList>
            <person name="Mitreva M."/>
            <person name="Pepin K.H."/>
            <person name="Mihindukulasuriya K.A."/>
            <person name="Fulton R."/>
            <person name="Fronick C."/>
            <person name="O'Laughlin M."/>
            <person name="Miner T."/>
            <person name="Herter B."/>
            <person name="Rosa B.A."/>
            <person name="Cordes M."/>
            <person name="Tomlinson C."/>
            <person name="Wollam A."/>
            <person name="Palsikar V.B."/>
            <person name="Mardis E.R."/>
            <person name="Wilson R.K."/>
        </authorList>
    </citation>
    <scope>NUCLEOTIDE SEQUENCE [LARGE SCALE GENOMIC DNA]</scope>
    <source>
        <strain evidence="2">KA00185</strain>
    </source>
</reference>
<keyword evidence="2" id="KW-1185">Reference proteome</keyword>
<sequence length="43" mass="5293">MCKSSFSPPKFKYILKLFFKPFNRYVLKFDFFYFSKGSRFFAS</sequence>
<protein>
    <submittedName>
        <fullName evidence="1">Uncharacterized protein</fullName>
    </submittedName>
</protein>
<organism evidence="1 2">
    <name type="scientific">Leptotrichia wadei</name>
    <dbReference type="NCBI Taxonomy" id="157687"/>
    <lineage>
        <taxon>Bacteria</taxon>
        <taxon>Fusobacteriati</taxon>
        <taxon>Fusobacteriota</taxon>
        <taxon>Fusobacteriia</taxon>
        <taxon>Fusobacteriales</taxon>
        <taxon>Leptotrichiaceae</taxon>
        <taxon>Leptotrichia</taxon>
    </lineage>
</organism>
<comment type="caution">
    <text evidence="1">The sequence shown here is derived from an EMBL/GenBank/DDBJ whole genome shotgun (WGS) entry which is preliminary data.</text>
</comment>
<dbReference type="AlphaFoldDB" id="A0A134A2P3"/>
<name>A0A134A2P3_9FUSO</name>
<dbReference type="Proteomes" id="UP000070483">
    <property type="component" value="Unassembled WGS sequence"/>
</dbReference>
<gene>
    <name evidence="1" type="ORF">HMPREF3180_01712</name>
</gene>
<evidence type="ECO:0000313" key="1">
    <source>
        <dbReference type="EMBL" id="KXB61932.1"/>
    </source>
</evidence>
<evidence type="ECO:0000313" key="2">
    <source>
        <dbReference type="Proteomes" id="UP000070483"/>
    </source>
</evidence>
<proteinExistence type="predicted"/>
<dbReference type="EMBL" id="LSDD01000129">
    <property type="protein sequence ID" value="KXB61932.1"/>
    <property type="molecule type" value="Genomic_DNA"/>
</dbReference>
<dbReference type="STRING" id="157687.HMPREF3180_01712"/>
<accession>A0A134A2P3</accession>